<name>A0A1F5LMV2_PENAI</name>
<evidence type="ECO:0000259" key="3">
    <source>
        <dbReference type="PROSITE" id="PS50102"/>
    </source>
</evidence>
<feature type="compositionally biased region" description="Low complexity" evidence="2">
    <location>
        <begin position="532"/>
        <end position="545"/>
    </location>
</feature>
<organism evidence="4 5">
    <name type="scientific">Penicillium arizonense</name>
    <dbReference type="NCBI Taxonomy" id="1835702"/>
    <lineage>
        <taxon>Eukaryota</taxon>
        <taxon>Fungi</taxon>
        <taxon>Dikarya</taxon>
        <taxon>Ascomycota</taxon>
        <taxon>Pezizomycotina</taxon>
        <taxon>Eurotiomycetes</taxon>
        <taxon>Eurotiomycetidae</taxon>
        <taxon>Eurotiales</taxon>
        <taxon>Aspergillaceae</taxon>
        <taxon>Penicillium</taxon>
    </lineage>
</organism>
<feature type="compositionally biased region" description="Low complexity" evidence="2">
    <location>
        <begin position="292"/>
        <end position="318"/>
    </location>
</feature>
<comment type="caution">
    <text evidence="4">The sequence shown here is derived from an EMBL/GenBank/DDBJ whole genome shotgun (WGS) entry which is preliminary data.</text>
</comment>
<accession>A0A1F5LMV2</accession>
<feature type="region of interest" description="Disordered" evidence="2">
    <location>
        <begin position="1"/>
        <end position="77"/>
    </location>
</feature>
<evidence type="ECO:0000256" key="1">
    <source>
        <dbReference type="PROSITE-ProRule" id="PRU00176"/>
    </source>
</evidence>
<gene>
    <name evidence="4" type="ORF">PENARI_c006G08526</name>
</gene>
<feature type="compositionally biased region" description="Polar residues" evidence="2">
    <location>
        <begin position="613"/>
        <end position="624"/>
    </location>
</feature>
<dbReference type="InterPro" id="IPR035979">
    <property type="entry name" value="RBD_domain_sf"/>
</dbReference>
<dbReference type="AlphaFoldDB" id="A0A1F5LMV2"/>
<dbReference type="InterPro" id="IPR000504">
    <property type="entry name" value="RRM_dom"/>
</dbReference>
<dbReference type="Pfam" id="PF00076">
    <property type="entry name" value="RRM_1"/>
    <property type="match status" value="1"/>
</dbReference>
<feature type="region of interest" description="Disordered" evidence="2">
    <location>
        <begin position="955"/>
        <end position="1015"/>
    </location>
</feature>
<feature type="compositionally biased region" description="Polar residues" evidence="2">
    <location>
        <begin position="257"/>
        <end position="272"/>
    </location>
</feature>
<dbReference type="InterPro" id="IPR012677">
    <property type="entry name" value="Nucleotide-bd_a/b_plait_sf"/>
</dbReference>
<dbReference type="PROSITE" id="PS50102">
    <property type="entry name" value="RRM"/>
    <property type="match status" value="1"/>
</dbReference>
<dbReference type="EMBL" id="LXJU01000006">
    <property type="protein sequence ID" value="OGE54259.1"/>
    <property type="molecule type" value="Genomic_DNA"/>
</dbReference>
<reference evidence="4 5" key="1">
    <citation type="journal article" date="2016" name="Sci. Rep.">
        <title>Penicillium arizonense, a new, genome sequenced fungal species, reveals a high chemical diversity in secreted metabolites.</title>
        <authorList>
            <person name="Grijseels S."/>
            <person name="Nielsen J.C."/>
            <person name="Randelovic M."/>
            <person name="Nielsen J."/>
            <person name="Nielsen K.F."/>
            <person name="Workman M."/>
            <person name="Frisvad J.C."/>
        </authorList>
    </citation>
    <scope>NUCLEOTIDE SEQUENCE [LARGE SCALE GENOMIC DNA]</scope>
    <source>
        <strain evidence="4 5">CBS 141311</strain>
    </source>
</reference>
<keyword evidence="1" id="KW-0694">RNA-binding</keyword>
<dbReference type="CDD" id="cd00590">
    <property type="entry name" value="RRM_SF"/>
    <property type="match status" value="1"/>
</dbReference>
<dbReference type="Gene3D" id="3.30.70.330">
    <property type="match status" value="1"/>
</dbReference>
<dbReference type="SMART" id="SM00360">
    <property type="entry name" value="RRM"/>
    <property type="match status" value="1"/>
</dbReference>
<feature type="compositionally biased region" description="Basic and acidic residues" evidence="2">
    <location>
        <begin position="30"/>
        <end position="46"/>
    </location>
</feature>
<dbReference type="GeneID" id="34575229"/>
<feature type="compositionally biased region" description="Polar residues" evidence="2">
    <location>
        <begin position="319"/>
        <end position="337"/>
    </location>
</feature>
<feature type="region of interest" description="Disordered" evidence="2">
    <location>
        <begin position="692"/>
        <end position="890"/>
    </location>
</feature>
<feature type="compositionally biased region" description="Basic and acidic residues" evidence="2">
    <location>
        <begin position="546"/>
        <end position="555"/>
    </location>
</feature>
<keyword evidence="5" id="KW-1185">Reference proteome</keyword>
<protein>
    <recommendedName>
        <fullName evidence="3">RRM domain-containing protein</fullName>
    </recommendedName>
</protein>
<evidence type="ECO:0000256" key="2">
    <source>
        <dbReference type="SAM" id="MobiDB-lite"/>
    </source>
</evidence>
<dbReference type="RefSeq" id="XP_022489695.1">
    <property type="nucleotide sequence ID" value="XM_022630495.1"/>
</dbReference>
<feature type="domain" description="RRM" evidence="3">
    <location>
        <begin position="101"/>
        <end position="180"/>
    </location>
</feature>
<feature type="compositionally biased region" description="Acidic residues" evidence="2">
    <location>
        <begin position="999"/>
        <end position="1015"/>
    </location>
</feature>
<dbReference type="Proteomes" id="UP000177622">
    <property type="component" value="Unassembled WGS sequence"/>
</dbReference>
<feature type="compositionally biased region" description="Polar residues" evidence="2">
    <location>
        <begin position="702"/>
        <end position="716"/>
    </location>
</feature>
<dbReference type="SUPFAM" id="SSF54928">
    <property type="entry name" value="RNA-binding domain, RBD"/>
    <property type="match status" value="1"/>
</dbReference>
<feature type="compositionally biased region" description="Polar residues" evidence="2">
    <location>
        <begin position="725"/>
        <end position="734"/>
    </location>
</feature>
<evidence type="ECO:0000313" key="5">
    <source>
        <dbReference type="Proteomes" id="UP000177622"/>
    </source>
</evidence>
<feature type="compositionally biased region" description="Acidic residues" evidence="2">
    <location>
        <begin position="868"/>
        <end position="878"/>
    </location>
</feature>
<feature type="compositionally biased region" description="Low complexity" evidence="2">
    <location>
        <begin position="275"/>
        <end position="286"/>
    </location>
</feature>
<proteinExistence type="predicted"/>
<feature type="compositionally biased region" description="Polar residues" evidence="2">
    <location>
        <begin position="807"/>
        <end position="816"/>
    </location>
</feature>
<feature type="compositionally biased region" description="Polar residues" evidence="2">
    <location>
        <begin position="51"/>
        <end position="72"/>
    </location>
</feature>
<feature type="region of interest" description="Disordered" evidence="2">
    <location>
        <begin position="249"/>
        <end position="337"/>
    </location>
</feature>
<dbReference type="STRING" id="1835702.A0A1F5LMV2"/>
<feature type="compositionally biased region" description="Polar residues" evidence="2">
    <location>
        <begin position="16"/>
        <end position="29"/>
    </location>
</feature>
<dbReference type="GO" id="GO:0003723">
    <property type="term" value="F:RNA binding"/>
    <property type="evidence" value="ECO:0007669"/>
    <property type="project" value="UniProtKB-UniRule"/>
</dbReference>
<sequence length="1015" mass="111048">MVIQHITSGAEEPKTPESSGCGSESNASETAHDTRKNGIKHVEYVPRDPSTPDQSTSGHNTPESQTKPNGSGYQPRYPRRADRINQAITAKNAQCFFDHSCSIFVGNLSTKIVPARMEEDLIKTFSEFGQCWVKVKEGRQKALPGAFVVFDNPESAQKAIEQYPGIQLHDRTLRVEPAACKRDAIIGHHSGQPITEYDIAYALNSWGSLENVIIEQSLNSGEPLQVGRVTFAFLGDYEEAVKDYSDETFYLHPPMDSQRSPGNQAGRANNQMAPRGNGQRFNNNHNNRPRGGRQFPPRGGNARSNYGGSNRYSNGYGNHQNMNGPTSPNGYNGQGFANNNVPAGFPINNFPNNHFPGHGYSNSSGFHQNHPNNFQGYPNQGFPAPGPFPAAQPMMFNPQMQFQEGPPAPYYTAEPFPPVYPFIVPNQPGFLPQPPLQHMPQQMHMANVGPGSGSYLPPITTGPLIVSSQPMHDIQPNQHSPPYYPDSYMADNGYTGMQNDWHSPSTGYGLQEGYTHKQPINNLPGLHRETASSCRSSSDSTAPSSPKEKGCERPKRQGPIIDSEIPRLNPVRHADTDGSSDLPPTQPDYSESGIVTATPSEPLGDVEKEDDTQTAVSEPVQSSRDTVEAPAQDKKENPDDEAPKDETKQLLAAPPSVEQVADRKGKGVLRSITPKLESKLIPTIPLHAKRAAYGEGKAASLESPTKTDPFDSTPTKTPAKPEAFASTTINTPTKTLIKAESSASAAPKTLAPTEPKKAVALEIPTTVEPQRTIPRYSATASSWRSAAPASIKSHSPKSVTAPKPPSAFTNVESQDQPVPKFLPTAKPGEKSSSNLPSKPPAPDLTRDVTTGNSQAHEDVKGKGKASETEQEEEKEEASEPAAKTKEELCVEEEIRMDALIRERFANRTPLPQDFMPKEYAMEEIVMDKATELEISLEEAWLLAFIMEMEDEQRKKYVNADDADEETPNEETANQENANYEDSPPPTPALTNGPSASSRDEDEPINVWDEEWNDHN</sequence>
<evidence type="ECO:0000313" key="4">
    <source>
        <dbReference type="EMBL" id="OGE54259.1"/>
    </source>
</evidence>
<feature type="compositionally biased region" description="Basic and acidic residues" evidence="2">
    <location>
        <begin position="855"/>
        <end position="867"/>
    </location>
</feature>
<dbReference type="OrthoDB" id="410044at2759"/>
<feature type="region of interest" description="Disordered" evidence="2">
    <location>
        <begin position="508"/>
        <end position="667"/>
    </location>
</feature>
<feature type="compositionally biased region" description="Basic and acidic residues" evidence="2">
    <location>
        <begin position="625"/>
        <end position="637"/>
    </location>
</feature>
<feature type="compositionally biased region" description="Polar residues" evidence="2">
    <location>
        <begin position="577"/>
        <end position="599"/>
    </location>
</feature>
<feature type="compositionally biased region" description="Polar residues" evidence="2">
    <location>
        <begin position="969"/>
        <end position="979"/>
    </location>
</feature>